<dbReference type="PANTHER" id="PTHR38139:SF1">
    <property type="entry name" value="NUCLEOSIDE TRANSPORTER_FEOB GTPASE GATE DOMAIN-CONTAINING PROTEIN"/>
    <property type="match status" value="1"/>
</dbReference>
<organism evidence="2 3">
    <name type="scientific">Methanofollis formosanus</name>
    <dbReference type="NCBI Taxonomy" id="299308"/>
    <lineage>
        <taxon>Archaea</taxon>
        <taxon>Methanobacteriati</taxon>
        <taxon>Methanobacteriota</taxon>
        <taxon>Stenosarchaea group</taxon>
        <taxon>Methanomicrobia</taxon>
        <taxon>Methanomicrobiales</taxon>
        <taxon>Methanomicrobiaceae</taxon>
        <taxon>Methanofollis</taxon>
    </lineage>
</organism>
<dbReference type="OrthoDB" id="62718at2157"/>
<dbReference type="EMBL" id="CP037968">
    <property type="protein sequence ID" value="QYZ80461.1"/>
    <property type="molecule type" value="Genomic_DNA"/>
</dbReference>
<evidence type="ECO:0000313" key="2">
    <source>
        <dbReference type="EMBL" id="QYZ80461.1"/>
    </source>
</evidence>
<gene>
    <name evidence="2" type="ORF">E2N92_11385</name>
</gene>
<feature type="transmembrane region" description="Helical" evidence="1">
    <location>
        <begin position="179"/>
        <end position="207"/>
    </location>
</feature>
<keyword evidence="1" id="KW-0812">Transmembrane</keyword>
<name>A0A8G1EHS3_9EURY</name>
<proteinExistence type="predicted"/>
<feature type="transmembrane region" description="Helical" evidence="1">
    <location>
        <begin position="251"/>
        <end position="270"/>
    </location>
</feature>
<keyword evidence="3" id="KW-1185">Reference proteome</keyword>
<feature type="transmembrane region" description="Helical" evidence="1">
    <location>
        <begin position="219"/>
        <end position="242"/>
    </location>
</feature>
<reference evidence="2" key="2">
    <citation type="submission" date="2019-03" db="EMBL/GenBank/DDBJ databases">
        <authorList>
            <person name="Chen S.-C."/>
            <person name="Wu S.-Y."/>
            <person name="Lai M.-C."/>
        </authorList>
    </citation>
    <scope>NUCLEOTIDE SEQUENCE</scope>
    <source>
        <strain evidence="2">ML15</strain>
    </source>
</reference>
<dbReference type="InterPro" id="IPR038880">
    <property type="entry name" value="MJ0871-like"/>
</dbReference>
<sequence>MVVTYLFRATVLITIGVLIASIIIETGIFSRLGFLSRPISRVSALSEPCSFVLLTMVANATAGKSMLAQFFREGKVRKEEVVPTLLMGTFPTVLGESLFRVHLPTAVVLLGPVVGVTYTLLNLLSTLIQVAGAMIYMRLFVGRGDGGTPAPPPEAVPLRLDRATIREGVAKALPSLRRIVPVAVVATLVFFALYAVGAVTAVAAIFGPVLGLVGVPGESIAAIVAHAAHFSAGYAVVGSLLAEGTLDIEEALVTLVIGSMAVITLIYLKYSAPLYLSLFGQEGVKVTLKTYGASMTAKVVTILIILLVF</sequence>
<feature type="transmembrane region" description="Helical" evidence="1">
    <location>
        <begin position="6"/>
        <end position="30"/>
    </location>
</feature>
<dbReference type="Proteomes" id="UP000826709">
    <property type="component" value="Chromosome"/>
</dbReference>
<keyword evidence="1" id="KW-1133">Transmembrane helix</keyword>
<dbReference type="AlphaFoldDB" id="A0A8G1EHS3"/>
<protein>
    <submittedName>
        <fullName evidence="2">Nucleoside recognition protein</fullName>
    </submittedName>
</protein>
<feature type="transmembrane region" description="Helical" evidence="1">
    <location>
        <begin position="106"/>
        <end position="128"/>
    </location>
</feature>
<reference evidence="2" key="1">
    <citation type="journal article" date="2005" name="Int. J. Syst. Evol. Microbiol.">
        <title>Methanofollis formosanus sp. nov., isolated from a fish pond.</title>
        <authorList>
            <person name="Wu S.Y."/>
            <person name="Chen S.C."/>
            <person name="Lai M.C."/>
        </authorList>
    </citation>
    <scope>NUCLEOTIDE SEQUENCE</scope>
    <source>
        <strain evidence="2">ML15</strain>
    </source>
</reference>
<evidence type="ECO:0000313" key="3">
    <source>
        <dbReference type="Proteomes" id="UP000826709"/>
    </source>
</evidence>
<evidence type="ECO:0000256" key="1">
    <source>
        <dbReference type="SAM" id="Phobius"/>
    </source>
</evidence>
<dbReference type="KEGG" id="mfk:E2N92_11385"/>
<feature type="transmembrane region" description="Helical" evidence="1">
    <location>
        <begin position="290"/>
        <end position="308"/>
    </location>
</feature>
<keyword evidence="1" id="KW-0472">Membrane</keyword>
<dbReference type="PANTHER" id="PTHR38139">
    <property type="entry name" value="GATE DOMAIN-CONTAINING PROTEIN"/>
    <property type="match status" value="1"/>
</dbReference>
<accession>A0A8G1EHS3</accession>